<dbReference type="EMBL" id="AQPN01000045">
    <property type="protein sequence ID" value="EOR95615.1"/>
    <property type="molecule type" value="Genomic_DNA"/>
</dbReference>
<dbReference type="eggNOG" id="COG4679">
    <property type="taxonomic scope" value="Bacteria"/>
</dbReference>
<dbReference type="Proteomes" id="UP000014174">
    <property type="component" value="Unassembled WGS sequence"/>
</dbReference>
<evidence type="ECO:0008006" key="3">
    <source>
        <dbReference type="Google" id="ProtNLM"/>
    </source>
</evidence>
<keyword evidence="2" id="KW-1185">Reference proteome</keyword>
<proteinExistence type="predicted"/>
<comment type="caution">
    <text evidence="1">The sequence shown here is derived from an EMBL/GenBank/DDBJ whole genome shotgun (WGS) entry which is preliminary data.</text>
</comment>
<dbReference type="Gene3D" id="3.30.2310.20">
    <property type="entry name" value="RelE-like"/>
    <property type="match status" value="1"/>
</dbReference>
<evidence type="ECO:0000313" key="1">
    <source>
        <dbReference type="EMBL" id="EOR95615.1"/>
    </source>
</evidence>
<evidence type="ECO:0000313" key="2">
    <source>
        <dbReference type="Proteomes" id="UP000014174"/>
    </source>
</evidence>
<reference evidence="1 2" key="1">
    <citation type="journal article" date="2013" name="Genome Announc.">
        <title>Draft Genome Sequence of Arcticibacter svalbardensis Strain MN12-7T, a Member of the Family Sphingobacteriaceae Isolated from an Arctic Soil Sample.</title>
        <authorList>
            <person name="Shivaji S."/>
            <person name="Ara S."/>
            <person name="Prasad S."/>
            <person name="Manasa B.P."/>
            <person name="Begum Z."/>
            <person name="Singh A."/>
            <person name="Kumar Pinnaka A."/>
        </authorList>
    </citation>
    <scope>NUCLEOTIDE SEQUENCE [LARGE SCALE GENOMIC DNA]</scope>
    <source>
        <strain evidence="1 2">MN12-7</strain>
    </source>
</reference>
<dbReference type="InterPro" id="IPR035093">
    <property type="entry name" value="RelE/ParE_toxin_dom_sf"/>
</dbReference>
<organism evidence="1 2">
    <name type="scientific">Arcticibacter svalbardensis MN12-7</name>
    <dbReference type="NCBI Taxonomy" id="1150600"/>
    <lineage>
        <taxon>Bacteria</taxon>
        <taxon>Pseudomonadati</taxon>
        <taxon>Bacteroidota</taxon>
        <taxon>Sphingobacteriia</taxon>
        <taxon>Sphingobacteriales</taxon>
        <taxon>Sphingobacteriaceae</taxon>
        <taxon>Arcticibacter</taxon>
    </lineage>
</organism>
<accession>R9GVS8</accession>
<dbReference type="AlphaFoldDB" id="R9GVS8"/>
<sequence>MYNQYEVILPKDVTDFLSELEESAENKFMKAFDKVEKGVIREEYFKKLSNTDGIWEFRIQDKGKWYRILAFFAGGKIILTTHGFQKKGNKTPKKEIDIAERIKKDIKSK</sequence>
<dbReference type="RefSeq" id="WP_016194462.1">
    <property type="nucleotide sequence ID" value="NZ_AQPN01000045.1"/>
</dbReference>
<name>R9GVS8_9SPHI</name>
<dbReference type="InterPro" id="IPR009241">
    <property type="entry name" value="HigB-like"/>
</dbReference>
<dbReference type="Pfam" id="PF05973">
    <property type="entry name" value="Gp49"/>
    <property type="match status" value="1"/>
</dbReference>
<gene>
    <name evidence="1" type="ORF">ADIARSV_1221</name>
</gene>
<dbReference type="STRING" id="1150600.ADIARSV_1221"/>
<protein>
    <recommendedName>
        <fullName evidence="3">Phage-related protein</fullName>
    </recommendedName>
</protein>